<proteinExistence type="predicted"/>
<comment type="caution">
    <text evidence="2">The sequence shown here is derived from an EMBL/GenBank/DDBJ whole genome shotgun (WGS) entry which is preliminary data.</text>
</comment>
<feature type="region of interest" description="Disordered" evidence="1">
    <location>
        <begin position="129"/>
        <end position="150"/>
    </location>
</feature>
<name>A0A9P9YXQ2_9MUSC</name>
<dbReference type="Proteomes" id="UP001059596">
    <property type="component" value="Chromosome 3R"/>
</dbReference>
<dbReference type="AlphaFoldDB" id="A0A9P9YXQ2"/>
<feature type="compositionally biased region" description="Basic and acidic residues" evidence="1">
    <location>
        <begin position="268"/>
        <end position="280"/>
    </location>
</feature>
<evidence type="ECO:0000313" key="3">
    <source>
        <dbReference type="Proteomes" id="UP001059596"/>
    </source>
</evidence>
<evidence type="ECO:0000256" key="1">
    <source>
        <dbReference type="SAM" id="MobiDB-lite"/>
    </source>
</evidence>
<evidence type="ECO:0008006" key="4">
    <source>
        <dbReference type="Google" id="ProtNLM"/>
    </source>
</evidence>
<accession>A0A9P9YXQ2</accession>
<reference evidence="2" key="1">
    <citation type="journal article" date="2023" name="Genome Biol. Evol.">
        <title>Long-read-based Genome Assembly of Drosophila gunungcola Reveals Fewer Chemosensory Genes in Flower-breeding Species.</title>
        <authorList>
            <person name="Negi A."/>
            <person name="Liao B.Y."/>
            <person name="Yeh S.D."/>
        </authorList>
    </citation>
    <scope>NUCLEOTIDE SEQUENCE</scope>
    <source>
        <strain evidence="2">Sukarami</strain>
    </source>
</reference>
<gene>
    <name evidence="2" type="ORF">M5D96_000945</name>
</gene>
<feature type="region of interest" description="Disordered" evidence="1">
    <location>
        <begin position="50"/>
        <end position="76"/>
    </location>
</feature>
<keyword evidence="3" id="KW-1185">Reference proteome</keyword>
<protein>
    <recommendedName>
        <fullName evidence="4">Trichohyalin</fullName>
    </recommendedName>
</protein>
<feature type="region of interest" description="Disordered" evidence="1">
    <location>
        <begin position="570"/>
        <end position="631"/>
    </location>
</feature>
<feature type="region of interest" description="Disordered" evidence="1">
    <location>
        <begin position="262"/>
        <end position="319"/>
    </location>
</feature>
<sequence>MPSSTSLARRRCSSSTFEWRKRVQHLDHLEDQYRRDEQEMWNLEFSAEECPKREQAPIRVKPNKRRAKTVGVQVDVPGLSARAERDLCERERKQRQILQRRERERVERQLRERERDRQRTLLAEQQQLDRQRLEKARQQRDRRLREQQQKVKERRDYERYLLFKKREEQRLLDQCSRARRRPSTPSSQNVEMVEEVGTVLKQVSREDLKQDLRHMSRTAMTVPAESDPSQSERREQQLHLRAENVRRKVLAYEKLKEFHREKARAKRDRQLRMRDVEESRTQIGDAEMTNLKETTEEEARKKQKKERKQGHQKKEKFGQLKSEIVQMEDLQRKAIERHEREIKELKMKLNGVQDREIRYNEVIKRISQKSKELEKREKDECERLADEEELLREKRLLEKLKRSKSERDELDRKAREEDLKREQILTRWLKMQELQEKREKEEREERLKSVVECERKMEETVNVGDEASKQIVEKLDRLKEVNGHLSHQSEKLDQDEKERDERLRQMRERREKEIQLEYEKREFANHLKEQLEMLLESHKKDELLQKHMEKTRLEKSQDLVTIEVTKATKSHCEDQATEEAQISKDRMPTQDTRNIASEEKTKTPPQNMEKPPEDINPIQRSSSKKIPRGERNDFLTKVQPCSQQAETEPKGDQNVRVWSSMLKDQVLERRQVLGELRLEAGELAEQNPSGSRCQRKSLIEVQERKIEIPVAEKVVDDNWSHLLKRRPKSGEKASSSHEYFQPGASKTRSERWSRFIGSEEESEDKNLARQRRNRGSSSSSENNPDKVPRYSLVGTCCPQKKIYTVEAQNIQPTPYGNTEQQKAYSSYVRKRVAKWRHTLRPNSLSTDEEEPEDREIGGGKSNKLCLTYCTQTGKKRYPKIRKDTFKQKDDEVQQNQRVFGQLLKEARTSEYHQETLTGEICLLQRKLLEGQASATNKHAQKAAMQAAWRVIGLFQLDEAYASSEEEFETSGNELPEQIHLQETESKMKLPRPVFQTLLAPQFPSNLPHLVEKIVILDNELEAHLKKISNRVFARQGSKDLRRKMDHLVDQQRHTQRLHLAKMCRDSEEQLLRHWRRLARNSLLGLREVFHDYCDMRDRLPCIAKQTIEGLYSEWKERRFAVQ</sequence>
<feature type="region of interest" description="Disordered" evidence="1">
    <location>
        <begin position="725"/>
        <end position="791"/>
    </location>
</feature>
<evidence type="ECO:0000313" key="2">
    <source>
        <dbReference type="EMBL" id="KAI8044773.1"/>
    </source>
</evidence>
<feature type="region of interest" description="Disordered" evidence="1">
    <location>
        <begin position="480"/>
        <end position="501"/>
    </location>
</feature>
<feature type="compositionally biased region" description="Basic residues" evidence="1">
    <location>
        <begin position="301"/>
        <end position="314"/>
    </location>
</feature>
<organism evidence="2 3">
    <name type="scientific">Drosophila gunungcola</name>
    <name type="common">fruit fly</name>
    <dbReference type="NCBI Taxonomy" id="103775"/>
    <lineage>
        <taxon>Eukaryota</taxon>
        <taxon>Metazoa</taxon>
        <taxon>Ecdysozoa</taxon>
        <taxon>Arthropoda</taxon>
        <taxon>Hexapoda</taxon>
        <taxon>Insecta</taxon>
        <taxon>Pterygota</taxon>
        <taxon>Neoptera</taxon>
        <taxon>Endopterygota</taxon>
        <taxon>Diptera</taxon>
        <taxon>Brachycera</taxon>
        <taxon>Muscomorpha</taxon>
        <taxon>Ephydroidea</taxon>
        <taxon>Drosophilidae</taxon>
        <taxon>Drosophila</taxon>
        <taxon>Sophophora</taxon>
    </lineage>
</organism>
<dbReference type="EMBL" id="JAMKOV010000001">
    <property type="protein sequence ID" value="KAI8044773.1"/>
    <property type="molecule type" value="Genomic_DNA"/>
</dbReference>